<dbReference type="AlphaFoldDB" id="A0A2X2USN0"/>
<sequence>MFVKVKVLNIKTPKNKKDEQMPVLLVKNILLYL</sequence>
<organism evidence="1 2">
    <name type="scientific">Capnocytophaga ochracea</name>
    <dbReference type="NCBI Taxonomy" id="1018"/>
    <lineage>
        <taxon>Bacteria</taxon>
        <taxon>Pseudomonadati</taxon>
        <taxon>Bacteroidota</taxon>
        <taxon>Flavobacteriia</taxon>
        <taxon>Flavobacteriales</taxon>
        <taxon>Flavobacteriaceae</taxon>
        <taxon>Capnocytophaga</taxon>
    </lineage>
</organism>
<dbReference type="EMBL" id="UAVS01000001">
    <property type="protein sequence ID" value="SQA92489.1"/>
    <property type="molecule type" value="Genomic_DNA"/>
</dbReference>
<name>A0A2X2USN0_CAPOC</name>
<protein>
    <submittedName>
        <fullName evidence="1">Uncharacterized protein</fullName>
    </submittedName>
</protein>
<evidence type="ECO:0000313" key="2">
    <source>
        <dbReference type="Proteomes" id="UP000250169"/>
    </source>
</evidence>
<dbReference type="Proteomes" id="UP000250169">
    <property type="component" value="Unassembled WGS sequence"/>
</dbReference>
<accession>A0A2X2USN0</accession>
<gene>
    <name evidence="1" type="ORF">NCTC11545_00049</name>
</gene>
<reference evidence="1 2" key="1">
    <citation type="submission" date="2018-06" db="EMBL/GenBank/DDBJ databases">
        <authorList>
            <consortium name="Pathogen Informatics"/>
            <person name="Doyle S."/>
        </authorList>
    </citation>
    <scope>NUCLEOTIDE SEQUENCE [LARGE SCALE GENOMIC DNA]</scope>
    <source>
        <strain evidence="1 2">NCTC11545</strain>
    </source>
</reference>
<proteinExistence type="predicted"/>
<evidence type="ECO:0000313" key="1">
    <source>
        <dbReference type="EMBL" id="SQA92489.1"/>
    </source>
</evidence>